<name>A0ABU2KY26_9ACTN</name>
<organism evidence="1 2">
    <name type="scientific">Streptomonospora wellingtoniae</name>
    <dbReference type="NCBI Taxonomy" id="3075544"/>
    <lineage>
        <taxon>Bacteria</taxon>
        <taxon>Bacillati</taxon>
        <taxon>Actinomycetota</taxon>
        <taxon>Actinomycetes</taxon>
        <taxon>Streptosporangiales</taxon>
        <taxon>Nocardiopsidaceae</taxon>
        <taxon>Streptomonospora</taxon>
    </lineage>
</organism>
<proteinExistence type="predicted"/>
<gene>
    <name evidence="1" type="ORF">RM446_18990</name>
</gene>
<sequence>MNDSVALLAERIATFNFPEEKSRQKSQLSLLHEYLRRFSFWVGAYSDLDWPAGDAAAMVNPGVRAAPELVAKIKDAIPVYEPPVVEETCLNALHFEALRSAGQVTANLPCPYDPLLLMYERGHGFKISQGYFEVGTSGIKKGRPRDFRAADPIVPLDAETLAAIDRGETL</sequence>
<dbReference type="EMBL" id="JAVREK010000022">
    <property type="protein sequence ID" value="MDT0304209.1"/>
    <property type="molecule type" value="Genomic_DNA"/>
</dbReference>
<comment type="caution">
    <text evidence="1">The sequence shown here is derived from an EMBL/GenBank/DDBJ whole genome shotgun (WGS) entry which is preliminary data.</text>
</comment>
<protein>
    <submittedName>
        <fullName evidence="1">Uncharacterized protein</fullName>
    </submittedName>
</protein>
<keyword evidence="2" id="KW-1185">Reference proteome</keyword>
<evidence type="ECO:0000313" key="2">
    <source>
        <dbReference type="Proteomes" id="UP001183226"/>
    </source>
</evidence>
<accession>A0ABU2KY26</accession>
<dbReference type="RefSeq" id="WP_311546701.1">
    <property type="nucleotide sequence ID" value="NZ_JAVREK010000022.1"/>
</dbReference>
<reference evidence="2" key="1">
    <citation type="submission" date="2023-07" db="EMBL/GenBank/DDBJ databases">
        <title>30 novel species of actinomycetes from the DSMZ collection.</title>
        <authorList>
            <person name="Nouioui I."/>
        </authorList>
    </citation>
    <scope>NUCLEOTIDE SEQUENCE [LARGE SCALE GENOMIC DNA]</scope>
    <source>
        <strain evidence="2">DSM 45055</strain>
    </source>
</reference>
<dbReference type="Proteomes" id="UP001183226">
    <property type="component" value="Unassembled WGS sequence"/>
</dbReference>
<evidence type="ECO:0000313" key="1">
    <source>
        <dbReference type="EMBL" id="MDT0304209.1"/>
    </source>
</evidence>